<dbReference type="Proteomes" id="UP000243376">
    <property type="component" value="Unassembled WGS sequence"/>
</dbReference>
<dbReference type="EMBL" id="PNIQ01000646">
    <property type="protein sequence ID" value="PMP79802.1"/>
    <property type="molecule type" value="Genomic_DNA"/>
</dbReference>
<evidence type="ECO:0000313" key="2">
    <source>
        <dbReference type="EMBL" id="PMP79802.1"/>
    </source>
</evidence>
<feature type="compositionally biased region" description="Basic and acidic residues" evidence="1">
    <location>
        <begin position="1"/>
        <end position="10"/>
    </location>
</feature>
<reference evidence="2 3" key="1">
    <citation type="submission" date="2018-01" db="EMBL/GenBank/DDBJ databases">
        <title>Metagenomic assembled genomes from two thermal pools in the Uzon Caldera, Kamchatka, Russia.</title>
        <authorList>
            <person name="Wilkins L."/>
            <person name="Ettinger C."/>
        </authorList>
    </citation>
    <scope>NUCLEOTIDE SEQUENCE [LARGE SCALE GENOMIC DNA]</scope>
    <source>
        <strain evidence="2">ZAV-02</strain>
    </source>
</reference>
<feature type="region of interest" description="Disordered" evidence="1">
    <location>
        <begin position="1"/>
        <end position="22"/>
    </location>
</feature>
<sequence>MQNNEEHDRQSTNTPRSAIPDLTDPMFQSLRVWNELLTASTDMAFDLVLKNWDYSRSLRHSTEQAVADAIRTQQRLSQEMLQAWQGYVGDIQSIIERMRKS</sequence>
<dbReference type="AlphaFoldDB" id="A0A2J6X3J8"/>
<evidence type="ECO:0000313" key="3">
    <source>
        <dbReference type="Proteomes" id="UP000243376"/>
    </source>
</evidence>
<name>A0A2J6X3J8_9CHLR</name>
<comment type="caution">
    <text evidence="2">The sequence shown here is derived from an EMBL/GenBank/DDBJ whole genome shotgun (WGS) entry which is preliminary data.</text>
</comment>
<gene>
    <name evidence="2" type="ORF">C0184_09700</name>
</gene>
<protein>
    <recommendedName>
        <fullName evidence="4">Phasin domain-containing protein</fullName>
    </recommendedName>
</protein>
<organism evidence="2 3">
    <name type="scientific">Chloroflexus aggregans</name>
    <dbReference type="NCBI Taxonomy" id="152260"/>
    <lineage>
        <taxon>Bacteria</taxon>
        <taxon>Bacillati</taxon>
        <taxon>Chloroflexota</taxon>
        <taxon>Chloroflexia</taxon>
        <taxon>Chloroflexales</taxon>
        <taxon>Chloroflexineae</taxon>
        <taxon>Chloroflexaceae</taxon>
        <taxon>Chloroflexus</taxon>
    </lineage>
</organism>
<proteinExistence type="predicted"/>
<evidence type="ECO:0000256" key="1">
    <source>
        <dbReference type="SAM" id="MobiDB-lite"/>
    </source>
</evidence>
<evidence type="ECO:0008006" key="4">
    <source>
        <dbReference type="Google" id="ProtNLM"/>
    </source>
</evidence>
<accession>A0A2J6X3J8</accession>